<dbReference type="EMBL" id="AP017312">
    <property type="protein sequence ID" value="BAU27731.1"/>
    <property type="molecule type" value="Genomic_DNA"/>
</dbReference>
<dbReference type="Proteomes" id="UP000217696">
    <property type="component" value="Chromosome"/>
</dbReference>
<evidence type="ECO:0000313" key="2">
    <source>
        <dbReference type="Proteomes" id="UP000217696"/>
    </source>
</evidence>
<keyword evidence="2" id="KW-1185">Reference proteome</keyword>
<sequence>MARNIESSIERGAGIFWRIEQLWWWKSRREKPFAWVRLAEKFRLAAPGARRTRPQRKPPMFFHRRIAGKGPFAVLPPLGNKRTVALLLLSSLLPTKLGFKKTNPACKTQAEFIFKPCLTVNLSKLGQEWRRKEPRNACTRYPAEGAGRTGFCP</sequence>
<organism evidence="1 2">
    <name type="scientific">Aneurinibacillus soli</name>
    <dbReference type="NCBI Taxonomy" id="1500254"/>
    <lineage>
        <taxon>Bacteria</taxon>
        <taxon>Bacillati</taxon>
        <taxon>Bacillota</taxon>
        <taxon>Bacilli</taxon>
        <taxon>Bacillales</taxon>
        <taxon>Paenibacillaceae</taxon>
        <taxon>Aneurinibacillus group</taxon>
        <taxon>Aneurinibacillus</taxon>
    </lineage>
</organism>
<dbReference type="AlphaFoldDB" id="A0A0U5C6K2"/>
<name>A0A0U5C6K2_9BACL</name>
<proteinExistence type="predicted"/>
<gene>
    <name evidence="1" type="ORF">CB4_01905</name>
</gene>
<reference evidence="1 2" key="1">
    <citation type="submission" date="2015-12" db="EMBL/GenBank/DDBJ databases">
        <title>Genome sequence of Aneurinibacillus soli.</title>
        <authorList>
            <person name="Lee J.S."/>
            <person name="Lee K.C."/>
            <person name="Kim K.K."/>
            <person name="Lee B.W."/>
        </authorList>
    </citation>
    <scope>NUCLEOTIDE SEQUENCE [LARGE SCALE GENOMIC DNA]</scope>
    <source>
        <strain evidence="1 2">CB4</strain>
    </source>
</reference>
<protein>
    <submittedName>
        <fullName evidence="1">Uncharacterized protein</fullName>
    </submittedName>
</protein>
<evidence type="ECO:0000313" key="1">
    <source>
        <dbReference type="EMBL" id="BAU27731.1"/>
    </source>
</evidence>
<dbReference type="KEGG" id="asoc:CB4_01905"/>
<accession>A0A0U5C6K2</accession>